<name>A0A8S5UMN8_9CAUD</name>
<evidence type="ECO:0000313" key="1">
    <source>
        <dbReference type="EMBL" id="DAF95743.1"/>
    </source>
</evidence>
<accession>A0A8S5UMN8</accession>
<dbReference type="EMBL" id="BK016109">
    <property type="protein sequence ID" value="DAF95743.1"/>
    <property type="molecule type" value="Genomic_DNA"/>
</dbReference>
<sequence>MIILISLNSLMQLKKLFHKEQRKHHGLHCN</sequence>
<proteinExistence type="predicted"/>
<protein>
    <submittedName>
        <fullName evidence="1">Uncharacterized protein</fullName>
    </submittedName>
</protein>
<organism evidence="1">
    <name type="scientific">Myoviridae sp. ctCo31</name>
    <dbReference type="NCBI Taxonomy" id="2825053"/>
    <lineage>
        <taxon>Viruses</taxon>
        <taxon>Duplodnaviria</taxon>
        <taxon>Heunggongvirae</taxon>
        <taxon>Uroviricota</taxon>
        <taxon>Caudoviricetes</taxon>
    </lineage>
</organism>
<reference evidence="1" key="1">
    <citation type="journal article" date="2021" name="Proc. Natl. Acad. Sci. U.S.A.">
        <title>A Catalog of Tens of Thousands of Viruses from Human Metagenomes Reveals Hidden Associations with Chronic Diseases.</title>
        <authorList>
            <person name="Tisza M.J."/>
            <person name="Buck C.B."/>
        </authorList>
    </citation>
    <scope>NUCLEOTIDE SEQUENCE</scope>
    <source>
        <strain evidence="1">CtCo31</strain>
    </source>
</reference>